<feature type="domain" description="Acyltransferase 3" evidence="2">
    <location>
        <begin position="30"/>
        <end position="355"/>
    </location>
</feature>
<feature type="transmembrane region" description="Helical" evidence="1">
    <location>
        <begin position="75"/>
        <end position="95"/>
    </location>
</feature>
<dbReference type="Pfam" id="PF01757">
    <property type="entry name" value="Acyl_transf_3"/>
    <property type="match status" value="1"/>
</dbReference>
<feature type="transmembrane region" description="Helical" evidence="1">
    <location>
        <begin position="170"/>
        <end position="189"/>
    </location>
</feature>
<name>A0AAJ5X6M1_9SPHN</name>
<accession>A0AAJ5X6M1</accession>
<evidence type="ECO:0000259" key="2">
    <source>
        <dbReference type="Pfam" id="PF01757"/>
    </source>
</evidence>
<dbReference type="InterPro" id="IPR002656">
    <property type="entry name" value="Acyl_transf_3_dom"/>
</dbReference>
<feature type="transmembrane region" description="Helical" evidence="1">
    <location>
        <begin position="313"/>
        <end position="331"/>
    </location>
</feature>
<keyword evidence="1" id="KW-0812">Transmembrane</keyword>
<feature type="transmembrane region" description="Helical" evidence="1">
    <location>
        <begin position="196"/>
        <end position="214"/>
    </location>
</feature>
<evidence type="ECO:0000313" key="3">
    <source>
        <dbReference type="EMBL" id="WEK47413.1"/>
    </source>
</evidence>
<feature type="transmembrane region" description="Helical" evidence="1">
    <location>
        <begin position="26"/>
        <end position="47"/>
    </location>
</feature>
<protein>
    <submittedName>
        <fullName evidence="3">Acyltransferase</fullName>
    </submittedName>
</protein>
<keyword evidence="3" id="KW-0808">Transferase</keyword>
<dbReference type="AlphaFoldDB" id="A0AAJ5X6M1"/>
<reference evidence="3" key="1">
    <citation type="submission" date="2023-03" db="EMBL/GenBank/DDBJ databases">
        <title>Andean soil-derived lignocellulolytic bacterial consortium as a source of novel taxa and putative plastic-active enzymes.</title>
        <authorList>
            <person name="Diaz-Garcia L."/>
            <person name="Chuvochina M."/>
            <person name="Feuerriegel G."/>
            <person name="Bunk B."/>
            <person name="Sproer C."/>
            <person name="Streit W.R."/>
            <person name="Rodriguez L.M."/>
            <person name="Overmann J."/>
            <person name="Jimenez D.J."/>
        </authorList>
    </citation>
    <scope>NUCLEOTIDE SEQUENCE</scope>
    <source>
        <strain evidence="3">MAG 26</strain>
    </source>
</reference>
<feature type="transmembrane region" description="Helical" evidence="1">
    <location>
        <begin position="220"/>
        <end position="241"/>
    </location>
</feature>
<evidence type="ECO:0000313" key="4">
    <source>
        <dbReference type="Proteomes" id="UP001218362"/>
    </source>
</evidence>
<dbReference type="KEGG" id="acob:P0Y56_03755"/>
<keyword evidence="1" id="KW-1133">Transmembrane helix</keyword>
<sequence length="390" mass="44291">MHKSAAQEAGVDAGPHLARHHGYSGYLSLIDGVRGIAAVAVLLYHYIHFFMAGPSRAPLRGAIWMYPGSAWLSRIYIDGFLAVQIFWLISGFVFAQVYYGSNADTRSFAINRFARLYPLHLLTLLVVAGLEFAMLRRFGYTALYGNYDWPHFFRQLLFASDWLHLPGDGYSFNGPIWSVSVEVVVYALFWMSRRAVVRFGLPLVAVLVAGFYFADHAWTDFTKIFACGYYFFIGCGLNLVLRGNWNRGWRLVAPVLLLVALGAWGAWVNQDWSWRFVALPGLFGALFMMLAVAEPFAPGWLRKGCQWLGENTYGVYLWHVPVQLCLLLVLLPGTNPAEVARHGWFMVLFVALVLVVARLSYVWFERPVRDWLRRRLHSHLGRLKGSDNAP</sequence>
<dbReference type="InterPro" id="IPR050879">
    <property type="entry name" value="Acyltransferase_3"/>
</dbReference>
<dbReference type="EMBL" id="CP119316">
    <property type="protein sequence ID" value="WEK47413.1"/>
    <property type="molecule type" value="Genomic_DNA"/>
</dbReference>
<feature type="transmembrane region" description="Helical" evidence="1">
    <location>
        <begin position="343"/>
        <end position="364"/>
    </location>
</feature>
<keyword evidence="3" id="KW-0012">Acyltransferase</keyword>
<keyword evidence="1" id="KW-0472">Membrane</keyword>
<organism evidence="3 4">
    <name type="scientific">Candidatus Andeanibacterium colombiense</name>
    <dbReference type="NCBI Taxonomy" id="3121345"/>
    <lineage>
        <taxon>Bacteria</taxon>
        <taxon>Pseudomonadati</taxon>
        <taxon>Pseudomonadota</taxon>
        <taxon>Alphaproteobacteria</taxon>
        <taxon>Sphingomonadales</taxon>
        <taxon>Sphingomonadaceae</taxon>
        <taxon>Candidatus Andeanibacterium</taxon>
    </lineage>
</organism>
<dbReference type="PANTHER" id="PTHR23028:SF131">
    <property type="entry name" value="BLR2367 PROTEIN"/>
    <property type="match status" value="1"/>
</dbReference>
<dbReference type="GO" id="GO:0016747">
    <property type="term" value="F:acyltransferase activity, transferring groups other than amino-acyl groups"/>
    <property type="evidence" value="ECO:0007669"/>
    <property type="project" value="InterPro"/>
</dbReference>
<dbReference type="PANTHER" id="PTHR23028">
    <property type="entry name" value="ACETYLTRANSFERASE"/>
    <property type="match status" value="1"/>
</dbReference>
<dbReference type="GO" id="GO:0000271">
    <property type="term" value="P:polysaccharide biosynthetic process"/>
    <property type="evidence" value="ECO:0007669"/>
    <property type="project" value="TreeGrafter"/>
</dbReference>
<gene>
    <name evidence="3" type="ORF">P0Y56_03755</name>
</gene>
<feature type="transmembrane region" description="Helical" evidence="1">
    <location>
        <begin position="248"/>
        <end position="267"/>
    </location>
</feature>
<evidence type="ECO:0000256" key="1">
    <source>
        <dbReference type="SAM" id="Phobius"/>
    </source>
</evidence>
<feature type="transmembrane region" description="Helical" evidence="1">
    <location>
        <begin position="116"/>
        <end position="135"/>
    </location>
</feature>
<proteinExistence type="predicted"/>
<feature type="transmembrane region" description="Helical" evidence="1">
    <location>
        <begin position="273"/>
        <end position="293"/>
    </location>
</feature>
<dbReference type="GO" id="GO:0016020">
    <property type="term" value="C:membrane"/>
    <property type="evidence" value="ECO:0007669"/>
    <property type="project" value="TreeGrafter"/>
</dbReference>
<dbReference type="Proteomes" id="UP001218362">
    <property type="component" value="Chromosome"/>
</dbReference>